<proteinExistence type="predicted"/>
<evidence type="ECO:0000313" key="3">
    <source>
        <dbReference type="EMBL" id="OGD91691.1"/>
    </source>
</evidence>
<keyword evidence="2" id="KW-0812">Transmembrane</keyword>
<name>A0A1F5GII0_9BACT</name>
<keyword evidence="2" id="KW-1133">Transmembrane helix</keyword>
<protein>
    <recommendedName>
        <fullName evidence="5">DUF5671 domain-containing protein</fullName>
    </recommendedName>
</protein>
<gene>
    <name evidence="3" type="ORF">A3D81_01435</name>
</gene>
<keyword evidence="2" id="KW-0472">Membrane</keyword>
<sequence length="128" mass="13949">MNEEVTNFIRQALASGTNPDVIRNQLLAAGWQENVISGAFASLNGNTKTSFLTKKKTLIIIPIILLVLIAVSGSVYLFLVKEDSKSADTEKSITNEKPQSPQASASAQLKTYMGNVHKFSFKYPADLT</sequence>
<comment type="caution">
    <text evidence="3">The sequence shown here is derived from an EMBL/GenBank/DDBJ whole genome shotgun (WGS) entry which is preliminary data.</text>
</comment>
<evidence type="ECO:0000256" key="2">
    <source>
        <dbReference type="SAM" id="Phobius"/>
    </source>
</evidence>
<accession>A0A1F5GII0</accession>
<evidence type="ECO:0000256" key="1">
    <source>
        <dbReference type="SAM" id="MobiDB-lite"/>
    </source>
</evidence>
<dbReference type="Proteomes" id="UP000178492">
    <property type="component" value="Unassembled WGS sequence"/>
</dbReference>
<feature type="compositionally biased region" description="Polar residues" evidence="1">
    <location>
        <begin position="95"/>
        <end position="105"/>
    </location>
</feature>
<evidence type="ECO:0008006" key="5">
    <source>
        <dbReference type="Google" id="ProtNLM"/>
    </source>
</evidence>
<reference evidence="3 4" key="1">
    <citation type="journal article" date="2016" name="Nat. Commun.">
        <title>Thousands of microbial genomes shed light on interconnected biogeochemical processes in an aquifer system.</title>
        <authorList>
            <person name="Anantharaman K."/>
            <person name="Brown C.T."/>
            <person name="Hug L.A."/>
            <person name="Sharon I."/>
            <person name="Castelle C.J."/>
            <person name="Probst A.J."/>
            <person name="Thomas B.C."/>
            <person name="Singh A."/>
            <person name="Wilkins M.J."/>
            <person name="Karaoz U."/>
            <person name="Brodie E.L."/>
            <person name="Williams K.H."/>
            <person name="Hubbard S.S."/>
            <person name="Banfield J.F."/>
        </authorList>
    </citation>
    <scope>NUCLEOTIDE SEQUENCE [LARGE SCALE GENOMIC DNA]</scope>
</reference>
<feature type="transmembrane region" description="Helical" evidence="2">
    <location>
        <begin position="58"/>
        <end position="79"/>
    </location>
</feature>
<dbReference type="EMBL" id="MFBE01000011">
    <property type="protein sequence ID" value="OGD91691.1"/>
    <property type="molecule type" value="Genomic_DNA"/>
</dbReference>
<organism evidence="3 4">
    <name type="scientific">Candidatus Curtissbacteria bacterium RIFCSPHIGHO2_02_FULL_40_17</name>
    <dbReference type="NCBI Taxonomy" id="1797715"/>
    <lineage>
        <taxon>Bacteria</taxon>
        <taxon>Candidatus Curtissiibacteriota</taxon>
    </lineage>
</organism>
<feature type="compositionally biased region" description="Basic and acidic residues" evidence="1">
    <location>
        <begin position="85"/>
        <end position="94"/>
    </location>
</feature>
<evidence type="ECO:0000313" key="4">
    <source>
        <dbReference type="Proteomes" id="UP000178492"/>
    </source>
</evidence>
<dbReference type="AlphaFoldDB" id="A0A1F5GII0"/>
<feature type="region of interest" description="Disordered" evidence="1">
    <location>
        <begin position="85"/>
        <end position="105"/>
    </location>
</feature>